<dbReference type="OrthoDB" id="756370at2759"/>
<dbReference type="GO" id="GO:0006261">
    <property type="term" value="P:DNA-templated DNA replication"/>
    <property type="evidence" value="ECO:0007669"/>
    <property type="project" value="TreeGrafter"/>
</dbReference>
<accession>A0A5P1FHF0</accession>
<evidence type="ECO:0000313" key="5">
    <source>
        <dbReference type="Proteomes" id="UP000243459"/>
    </source>
</evidence>
<protein>
    <submittedName>
        <fullName evidence="4">Uncharacterized protein</fullName>
    </submittedName>
</protein>
<evidence type="ECO:0000256" key="1">
    <source>
        <dbReference type="ARBA" id="ARBA00022574"/>
    </source>
</evidence>
<evidence type="ECO:0000313" key="4">
    <source>
        <dbReference type="EMBL" id="ONK77748.1"/>
    </source>
</evidence>
<dbReference type="Gramene" id="ONK77748">
    <property type="protein sequence ID" value="ONK77748"/>
    <property type="gene ID" value="A4U43_C02F10130"/>
</dbReference>
<dbReference type="OMA" id="RYKGGGC"/>
<dbReference type="GO" id="GO:0120330">
    <property type="term" value="C:rixosome complex"/>
    <property type="evidence" value="ECO:0007669"/>
    <property type="project" value="TreeGrafter"/>
</dbReference>
<dbReference type="AlphaFoldDB" id="A0A5P1FHF0"/>
<evidence type="ECO:0000256" key="3">
    <source>
        <dbReference type="PROSITE-ProRule" id="PRU00221"/>
    </source>
</evidence>
<evidence type="ECO:0000256" key="2">
    <source>
        <dbReference type="ARBA" id="ARBA00022737"/>
    </source>
</evidence>
<keyword evidence="1 3" id="KW-0853">WD repeat</keyword>
<sequence length="469" mass="51448">MGKEALVVCGEQRKAGITVWDLETGDVLLRILTSGSQPHGLLCLQNRVLVASQLQKDRPFGCGSIFFWHLNKIQAARVSYPMEAIGPIASTRDGVYLVGGAPSGNAYIWEVTSGRLLKKWHAHHKPLCCLTFSHDDSFVVSGAEDGTMCVWLLISLLHTEDPQCGGSVPSLQNWSEHCSSITGFVSVSGGFGPALLSSSLDGRCMVWDLVSGRLLQNHVFSDAITAIAIDPGEQLLFAGREDGKIYVNALDLGLQENQITISEDESGVLFGHEGPITALAFSSGGSFLISASEDCTACLWDVQSWQLIRRFTHEKGHITNLIVIPKSSLLATKENQGLHLQPKFSKLEKTCQLSNAQTGIVTLLSGYNFHEGHPSATYSLSSSLLNKQILDTEHGRTPEMIQVKIGTSIENRLWIFNMTKHINSINQHLQSRVIDMVHHRLVSDDAMIVRRRRGKAKTGDLQENQESPS</sequence>
<dbReference type="SMART" id="SM00320">
    <property type="entry name" value="WD40"/>
    <property type="match status" value="4"/>
</dbReference>
<dbReference type="GO" id="GO:0005656">
    <property type="term" value="C:nuclear pre-replicative complex"/>
    <property type="evidence" value="ECO:0007669"/>
    <property type="project" value="TreeGrafter"/>
</dbReference>
<dbReference type="EMBL" id="CM007382">
    <property type="protein sequence ID" value="ONK77748.1"/>
    <property type="molecule type" value="Genomic_DNA"/>
</dbReference>
<proteinExistence type="predicted"/>
<dbReference type="PROSITE" id="PS50082">
    <property type="entry name" value="WD_REPEATS_2"/>
    <property type="match status" value="2"/>
</dbReference>
<feature type="repeat" description="WD" evidence="3">
    <location>
        <begin position="120"/>
        <end position="151"/>
    </location>
</feature>
<dbReference type="Proteomes" id="UP000243459">
    <property type="component" value="Chromosome 2"/>
</dbReference>
<gene>
    <name evidence="4" type="ORF">A4U43_C02F10130</name>
</gene>
<dbReference type="InterPro" id="IPR015943">
    <property type="entry name" value="WD40/YVTN_repeat-like_dom_sf"/>
</dbReference>
<dbReference type="PROSITE" id="PS50294">
    <property type="entry name" value="WD_REPEATS_REGION"/>
    <property type="match status" value="2"/>
</dbReference>
<dbReference type="InterPro" id="IPR001680">
    <property type="entry name" value="WD40_rpt"/>
</dbReference>
<dbReference type="SUPFAM" id="SSF50978">
    <property type="entry name" value="WD40 repeat-like"/>
    <property type="match status" value="1"/>
</dbReference>
<dbReference type="InterPro" id="IPR019775">
    <property type="entry name" value="WD40_repeat_CS"/>
</dbReference>
<dbReference type="Gene3D" id="2.130.10.10">
    <property type="entry name" value="YVTN repeat-like/Quinoprotein amine dehydrogenase"/>
    <property type="match status" value="2"/>
</dbReference>
<dbReference type="InterPro" id="IPR036322">
    <property type="entry name" value="WD40_repeat_dom_sf"/>
</dbReference>
<reference evidence="5" key="1">
    <citation type="journal article" date="2017" name="Nat. Commun.">
        <title>The asparagus genome sheds light on the origin and evolution of a young Y chromosome.</title>
        <authorList>
            <person name="Harkess A."/>
            <person name="Zhou J."/>
            <person name="Xu C."/>
            <person name="Bowers J.E."/>
            <person name="Van der Hulst R."/>
            <person name="Ayyampalayam S."/>
            <person name="Mercati F."/>
            <person name="Riccardi P."/>
            <person name="McKain M.R."/>
            <person name="Kakrana A."/>
            <person name="Tang H."/>
            <person name="Ray J."/>
            <person name="Groenendijk J."/>
            <person name="Arikit S."/>
            <person name="Mathioni S.M."/>
            <person name="Nakano M."/>
            <person name="Shan H."/>
            <person name="Telgmann-Rauber A."/>
            <person name="Kanno A."/>
            <person name="Yue Z."/>
            <person name="Chen H."/>
            <person name="Li W."/>
            <person name="Chen Y."/>
            <person name="Xu X."/>
            <person name="Zhang Y."/>
            <person name="Luo S."/>
            <person name="Chen H."/>
            <person name="Gao J."/>
            <person name="Mao Z."/>
            <person name="Pires J.C."/>
            <person name="Luo M."/>
            <person name="Kudrna D."/>
            <person name="Wing R.A."/>
            <person name="Meyers B.C."/>
            <person name="Yi K."/>
            <person name="Kong H."/>
            <person name="Lavrijsen P."/>
            <person name="Sunseri F."/>
            <person name="Falavigna A."/>
            <person name="Ye Y."/>
            <person name="Leebens-Mack J.H."/>
            <person name="Chen G."/>
        </authorList>
    </citation>
    <scope>NUCLEOTIDE SEQUENCE [LARGE SCALE GENOMIC DNA]</scope>
    <source>
        <strain evidence="5">cv. DH0086</strain>
    </source>
</reference>
<dbReference type="PROSITE" id="PS00678">
    <property type="entry name" value="WD_REPEATS_1"/>
    <property type="match status" value="1"/>
</dbReference>
<dbReference type="PANTHER" id="PTHR18763">
    <property type="entry name" value="WD-REPEAT PROTEIN 18"/>
    <property type="match status" value="1"/>
</dbReference>
<dbReference type="Pfam" id="PF00400">
    <property type="entry name" value="WD40"/>
    <property type="match status" value="4"/>
</dbReference>
<feature type="repeat" description="WD" evidence="3">
    <location>
        <begin position="269"/>
        <end position="310"/>
    </location>
</feature>
<dbReference type="InterPro" id="IPR045227">
    <property type="entry name" value="WDR18/Ipi3/RID3"/>
</dbReference>
<keyword evidence="5" id="KW-1185">Reference proteome</keyword>
<name>A0A5P1FHF0_ASPOF</name>
<dbReference type="PANTHER" id="PTHR18763:SF4">
    <property type="entry name" value="PROTEIN ROOT INITIATION DEFECTIVE 3-LIKE"/>
    <property type="match status" value="1"/>
</dbReference>
<organism evidence="4 5">
    <name type="scientific">Asparagus officinalis</name>
    <name type="common">Garden asparagus</name>
    <dbReference type="NCBI Taxonomy" id="4686"/>
    <lineage>
        <taxon>Eukaryota</taxon>
        <taxon>Viridiplantae</taxon>
        <taxon>Streptophyta</taxon>
        <taxon>Embryophyta</taxon>
        <taxon>Tracheophyta</taxon>
        <taxon>Spermatophyta</taxon>
        <taxon>Magnoliopsida</taxon>
        <taxon>Liliopsida</taxon>
        <taxon>Asparagales</taxon>
        <taxon>Asparagaceae</taxon>
        <taxon>Asparagoideae</taxon>
        <taxon>Asparagus</taxon>
    </lineage>
</organism>
<keyword evidence="2" id="KW-0677">Repeat</keyword>
<dbReference type="GO" id="GO:0006364">
    <property type="term" value="P:rRNA processing"/>
    <property type="evidence" value="ECO:0007669"/>
    <property type="project" value="TreeGrafter"/>
</dbReference>